<dbReference type="GO" id="GO:0005524">
    <property type="term" value="F:ATP binding"/>
    <property type="evidence" value="ECO:0007669"/>
    <property type="project" value="UniProtKB-UniRule"/>
</dbReference>
<feature type="coiled-coil region" evidence="18">
    <location>
        <begin position="97"/>
        <end position="365"/>
    </location>
</feature>
<name>A0A8B6EPJ5_MYTGA</name>
<dbReference type="InterPro" id="IPR001752">
    <property type="entry name" value="Kinesin_motor_dom"/>
</dbReference>
<evidence type="ECO:0000256" key="1">
    <source>
        <dbReference type="ARBA" id="ARBA00004284"/>
    </source>
</evidence>
<evidence type="ECO:0000256" key="17">
    <source>
        <dbReference type="RuleBase" id="RU000394"/>
    </source>
</evidence>
<reference evidence="21" key="1">
    <citation type="submission" date="2018-11" db="EMBL/GenBank/DDBJ databases">
        <authorList>
            <person name="Alioto T."/>
            <person name="Alioto T."/>
        </authorList>
    </citation>
    <scope>NUCLEOTIDE SEQUENCE</scope>
</reference>
<feature type="compositionally biased region" description="Low complexity" evidence="19">
    <location>
        <begin position="904"/>
        <end position="915"/>
    </location>
</feature>
<dbReference type="Proteomes" id="UP000596742">
    <property type="component" value="Unassembled WGS sequence"/>
</dbReference>
<dbReference type="SUPFAM" id="SSF52540">
    <property type="entry name" value="P-loop containing nucleoside triphosphate hydrolases"/>
    <property type="match status" value="1"/>
</dbReference>
<feature type="compositionally biased region" description="Polar residues" evidence="19">
    <location>
        <begin position="918"/>
        <end position="955"/>
    </location>
</feature>
<evidence type="ECO:0000256" key="13">
    <source>
        <dbReference type="ARBA" id="ARBA00023212"/>
    </source>
</evidence>
<dbReference type="PRINTS" id="PR00380">
    <property type="entry name" value="KINESINHEAVY"/>
</dbReference>
<evidence type="ECO:0000256" key="12">
    <source>
        <dbReference type="ARBA" id="ARBA00023175"/>
    </source>
</evidence>
<evidence type="ECO:0000256" key="15">
    <source>
        <dbReference type="ARBA" id="ARBA00060102"/>
    </source>
</evidence>
<keyword evidence="11" id="KW-0472">Membrane</keyword>
<evidence type="ECO:0000256" key="10">
    <source>
        <dbReference type="ARBA" id="ARBA00023054"/>
    </source>
</evidence>
<dbReference type="GO" id="GO:0003777">
    <property type="term" value="F:microtubule motor activity"/>
    <property type="evidence" value="ECO:0007669"/>
    <property type="project" value="InterPro"/>
</dbReference>
<keyword evidence="10 18" id="KW-0175">Coiled coil</keyword>
<keyword evidence="4" id="KW-0963">Cytoplasm</keyword>
<evidence type="ECO:0000256" key="16">
    <source>
        <dbReference type="PROSITE-ProRule" id="PRU00283"/>
    </source>
</evidence>
<proteinExistence type="inferred from homology"/>
<keyword evidence="5" id="KW-0597">Phosphoprotein</keyword>
<dbReference type="InterPro" id="IPR027417">
    <property type="entry name" value="P-loop_NTPase"/>
</dbReference>
<evidence type="ECO:0000256" key="8">
    <source>
        <dbReference type="ARBA" id="ARBA00022840"/>
    </source>
</evidence>
<dbReference type="InterPro" id="IPR027640">
    <property type="entry name" value="Kinesin-like_fam"/>
</dbReference>
<dbReference type="EMBL" id="UYJE01005437">
    <property type="protein sequence ID" value="VDI37358.1"/>
    <property type="molecule type" value="Genomic_DNA"/>
</dbReference>
<dbReference type="GO" id="GO:0007018">
    <property type="term" value="P:microtubule-based movement"/>
    <property type="evidence" value="ECO:0007669"/>
    <property type="project" value="InterPro"/>
</dbReference>
<dbReference type="GO" id="GO:0005813">
    <property type="term" value="C:centrosome"/>
    <property type="evidence" value="ECO:0007669"/>
    <property type="project" value="UniProtKB-SubCell"/>
</dbReference>
<evidence type="ECO:0000313" key="22">
    <source>
        <dbReference type="Proteomes" id="UP000596742"/>
    </source>
</evidence>
<protein>
    <recommendedName>
        <fullName evidence="17">Kinesin-like protein</fullName>
    </recommendedName>
</protein>
<evidence type="ECO:0000256" key="5">
    <source>
        <dbReference type="ARBA" id="ARBA00022553"/>
    </source>
</evidence>
<dbReference type="GO" id="GO:0005912">
    <property type="term" value="C:adherens junction"/>
    <property type="evidence" value="ECO:0007669"/>
    <property type="project" value="UniProtKB-SubCell"/>
</dbReference>
<dbReference type="GO" id="GO:0005871">
    <property type="term" value="C:kinesin complex"/>
    <property type="evidence" value="ECO:0007669"/>
    <property type="project" value="UniProtKB-ARBA"/>
</dbReference>
<feature type="coiled-coil region" evidence="18">
    <location>
        <begin position="396"/>
        <end position="444"/>
    </location>
</feature>
<comment type="subcellular location">
    <subcellularLocation>
        <location evidence="3">Cell junction</location>
        <location evidence="3">Adherens junction</location>
    </subcellularLocation>
    <subcellularLocation>
        <location evidence="2">Cytoplasm</location>
        <location evidence="2">Cytoskeleton</location>
        <location evidence="2">Microtubule organizing center</location>
        <location evidence="2">Centrosome</location>
    </subcellularLocation>
    <subcellularLocation>
        <location evidence="1">Cytoplasmic vesicle membrane</location>
        <topology evidence="1">Peripheral membrane protein</topology>
    </subcellularLocation>
</comment>
<dbReference type="PANTHER" id="PTHR47972:SF28">
    <property type="entry name" value="KINESIN-LIKE PROTEIN KLP-3"/>
    <property type="match status" value="1"/>
</dbReference>
<keyword evidence="6 17" id="KW-0493">Microtubule</keyword>
<dbReference type="FunFam" id="3.40.850.10:FF:000022">
    <property type="entry name" value="Kinesin-like protein"/>
    <property type="match status" value="1"/>
</dbReference>
<comment type="caution">
    <text evidence="21">The sequence shown here is derived from an EMBL/GenBank/DDBJ whole genome shotgun (WGS) entry which is preliminary data.</text>
</comment>
<dbReference type="GO" id="GO:0030659">
    <property type="term" value="C:cytoplasmic vesicle membrane"/>
    <property type="evidence" value="ECO:0007669"/>
    <property type="project" value="UniProtKB-SubCell"/>
</dbReference>
<dbReference type="Gene3D" id="3.40.850.10">
    <property type="entry name" value="Kinesin motor domain"/>
    <property type="match status" value="1"/>
</dbReference>
<accession>A0A8B6EPJ5</accession>
<evidence type="ECO:0000256" key="6">
    <source>
        <dbReference type="ARBA" id="ARBA00022701"/>
    </source>
</evidence>
<dbReference type="GO" id="GO:0008017">
    <property type="term" value="F:microtubule binding"/>
    <property type="evidence" value="ECO:0007669"/>
    <property type="project" value="InterPro"/>
</dbReference>
<evidence type="ECO:0000256" key="9">
    <source>
        <dbReference type="ARBA" id="ARBA00022949"/>
    </source>
</evidence>
<evidence type="ECO:0000256" key="2">
    <source>
        <dbReference type="ARBA" id="ARBA00004300"/>
    </source>
</evidence>
<feature type="compositionally biased region" description="Acidic residues" evidence="19">
    <location>
        <begin position="47"/>
        <end position="61"/>
    </location>
</feature>
<dbReference type="PANTHER" id="PTHR47972">
    <property type="entry name" value="KINESIN-LIKE PROTEIN KLP-3"/>
    <property type="match status" value="1"/>
</dbReference>
<dbReference type="AlphaFoldDB" id="A0A8B6EPJ5"/>
<feature type="binding site" evidence="16">
    <location>
        <begin position="645"/>
        <end position="652"/>
    </location>
    <ligand>
        <name>ATP</name>
        <dbReference type="ChEBI" id="CHEBI:30616"/>
    </ligand>
</feature>
<dbReference type="GO" id="GO:0005874">
    <property type="term" value="C:microtubule"/>
    <property type="evidence" value="ECO:0007669"/>
    <property type="project" value="UniProtKB-KW"/>
</dbReference>
<comment type="similarity">
    <text evidence="16 17">Belongs to the TRAFAC class myosin-kinesin ATPase superfamily. Kinesin family.</text>
</comment>
<dbReference type="InterPro" id="IPR036961">
    <property type="entry name" value="Kinesin_motor_dom_sf"/>
</dbReference>
<evidence type="ECO:0000259" key="20">
    <source>
        <dbReference type="PROSITE" id="PS50067"/>
    </source>
</evidence>
<keyword evidence="13" id="KW-0206">Cytoskeleton</keyword>
<dbReference type="SMART" id="SM00129">
    <property type="entry name" value="KISc"/>
    <property type="match status" value="1"/>
</dbReference>
<keyword evidence="7 16" id="KW-0547">Nucleotide-binding</keyword>
<dbReference type="OrthoDB" id="3176171at2759"/>
<dbReference type="PROSITE" id="PS50067">
    <property type="entry name" value="KINESIN_MOTOR_2"/>
    <property type="match status" value="1"/>
</dbReference>
<evidence type="ECO:0000256" key="3">
    <source>
        <dbReference type="ARBA" id="ARBA00004536"/>
    </source>
</evidence>
<feature type="domain" description="Kinesin motor" evidence="20">
    <location>
        <begin position="562"/>
        <end position="884"/>
    </location>
</feature>
<evidence type="ECO:0000256" key="18">
    <source>
        <dbReference type="SAM" id="Coils"/>
    </source>
</evidence>
<dbReference type="CDD" id="cd01366">
    <property type="entry name" value="KISc_C_terminal"/>
    <property type="match status" value="1"/>
</dbReference>
<evidence type="ECO:0000313" key="21">
    <source>
        <dbReference type="EMBL" id="VDI37358.1"/>
    </source>
</evidence>
<evidence type="ECO:0000256" key="14">
    <source>
        <dbReference type="ARBA" id="ARBA00023329"/>
    </source>
</evidence>
<evidence type="ECO:0000256" key="7">
    <source>
        <dbReference type="ARBA" id="ARBA00022741"/>
    </source>
</evidence>
<comment type="function">
    <text evidence="15">Minus-end microtubule-dependent motor protein. Involved in apically targeted transport. Required for zonula adherens maintenance.</text>
</comment>
<keyword evidence="12 16" id="KW-0505">Motor protein</keyword>
<keyword evidence="8 16" id="KW-0067">ATP-binding</keyword>
<evidence type="ECO:0000256" key="4">
    <source>
        <dbReference type="ARBA" id="ARBA00022490"/>
    </source>
</evidence>
<keyword evidence="14" id="KW-0968">Cytoplasmic vesicle</keyword>
<feature type="region of interest" description="Disordered" evidence="19">
    <location>
        <begin position="19"/>
        <end position="69"/>
    </location>
</feature>
<organism evidence="21 22">
    <name type="scientific">Mytilus galloprovincialis</name>
    <name type="common">Mediterranean mussel</name>
    <dbReference type="NCBI Taxonomy" id="29158"/>
    <lineage>
        <taxon>Eukaryota</taxon>
        <taxon>Metazoa</taxon>
        <taxon>Spiralia</taxon>
        <taxon>Lophotrochozoa</taxon>
        <taxon>Mollusca</taxon>
        <taxon>Bivalvia</taxon>
        <taxon>Autobranchia</taxon>
        <taxon>Pteriomorphia</taxon>
        <taxon>Mytilida</taxon>
        <taxon>Mytiloidea</taxon>
        <taxon>Mytilidae</taxon>
        <taxon>Mytilinae</taxon>
        <taxon>Mytilus</taxon>
    </lineage>
</organism>
<dbReference type="InterPro" id="IPR019821">
    <property type="entry name" value="Kinesin_motor_CS"/>
</dbReference>
<dbReference type="PROSITE" id="PS00411">
    <property type="entry name" value="KINESIN_MOTOR_1"/>
    <property type="match status" value="1"/>
</dbReference>
<evidence type="ECO:0000256" key="11">
    <source>
        <dbReference type="ARBA" id="ARBA00023136"/>
    </source>
</evidence>
<feature type="region of interest" description="Disordered" evidence="19">
    <location>
        <begin position="892"/>
        <end position="968"/>
    </location>
</feature>
<sequence>MNKTPKIKRAEPVFKTPMTYSPRIVGNKPVPSPSRAEIWKQQLGFDVDPEEGETTDSESEDETRNKENENFSVVEYHALQKELDERNTQRDELLFKIKTLTDKNKHYKSRLEKEELTKRQQMKILCKSQETQLQEKDNLIGNLQSIIEEHEEQLIDMEHKINGNMNTIPPGSYKQPSSVKLIEDIKRLQIEKTSLTTKLETITSEMENHSCSSKGDNSSDINDLQQVIERLEDKNCKLEQELKLYKIHENDNTGPCHTDTEKQVDKLQTDNDKLHEEIEELKRTNSRTSDLFKLSTQEQQQLQDDLVKLSSEIKIFDEKITKKNSELHKLQARHREEVSDLKNQNQELSQKVRNLQAEIMSLQAKSPEVVTKIKKVEVQIESEQLKSSYISCQQDKDVLQSKLTSVQLEIEECKQKLTLSHSNNTQLLEQVQHWQNQYSSLESESEVALQAAAEDKERTVADVREAMKSSMHNLQNQYDVMCQKVGVLGSLYSDLTESYILIEKQAKQFPKIIKKTVTDVTKQTTKAISEINEYNKELVKKYHREMFLRKKYHNELVELKGNIRVFCRVRPKIKEDGSGATANNVIDYDRDDDGLLYVANKARTQTFEVDKVFTQTSTQPEVFDEVKALVTSCIDGYNVCIFAYGQTGSGKTFTMEGPQSDPGINQRALKELFSETSTRGGDWQFTITVSAIEIYNEMIRDLLSDDPSYKMEVKMNPEGGGLYVPGLSFVEVSTVAHVNEVFSIGQKNRATATTNMNEHSSRSHALLCVTVTGVNRTTNTKTIGKLNLVDLAGSERVSKSGADGTRLKEAQNINKSLSSLGDVIHALRSKQNFVPYRNSKLTYLLQDSLGGDSKTLMIVQVAPVEKNVAETICSLNFAQRVRTVELGQASKKMESGDVEMDMGSSTPSKSSTPLKQNIGGSSYTPIKNSSSTPTLRNYTGTPIGSTTPNQSTPNKGGTPVASKYPRRK</sequence>
<keyword evidence="22" id="KW-1185">Reference proteome</keyword>
<gene>
    <name evidence="21" type="ORF">MGAL_10B012493</name>
</gene>
<keyword evidence="9" id="KW-0965">Cell junction</keyword>
<dbReference type="Pfam" id="PF00225">
    <property type="entry name" value="Kinesin"/>
    <property type="match status" value="1"/>
</dbReference>
<evidence type="ECO:0000256" key="19">
    <source>
        <dbReference type="SAM" id="MobiDB-lite"/>
    </source>
</evidence>